<dbReference type="PANTHER" id="PTHR28052:SF1">
    <property type="entry name" value="UPF0545 PROTEIN C22ORF39"/>
    <property type="match status" value="1"/>
</dbReference>
<feature type="compositionally biased region" description="Basic and acidic residues" evidence="1">
    <location>
        <begin position="51"/>
        <end position="61"/>
    </location>
</feature>
<feature type="compositionally biased region" description="Polar residues" evidence="1">
    <location>
        <begin position="1"/>
        <end position="18"/>
    </location>
</feature>
<sequence>MGWWWNTSPKESESQTSSPAPPGLPNSRLPSEPANVSALSTSAPTEQPRTLSREEQADAEWKSLIASLESDVNQHAQKQLHTSQDTSSPNPASSTDPQSPPNSIAPDSLYPDTMSCRSAFDYAFFCQSFGGQFVNVYRYGELRSCSEHWKTFWFCMKSRNWGEEQRKKAIRDHNRKNAIKYKTGPSSEDVWDVRTEPVGECFNGDFAALEREIKAAEEATASQKAASAAGEATSASP</sequence>
<evidence type="ECO:0008006" key="4">
    <source>
        <dbReference type="Google" id="ProtNLM"/>
    </source>
</evidence>
<dbReference type="STRING" id="1450537.A0A395HSE8"/>
<protein>
    <recommendedName>
        <fullName evidence="4">Early meiotic induction protein 1</fullName>
    </recommendedName>
</protein>
<feature type="compositionally biased region" description="Polar residues" evidence="1">
    <location>
        <begin position="37"/>
        <end position="50"/>
    </location>
</feature>
<dbReference type="InterPro" id="IPR021475">
    <property type="entry name" value="Pants/Emi1-like"/>
</dbReference>
<dbReference type="GeneID" id="37199764"/>
<keyword evidence="3" id="KW-1185">Reference proteome</keyword>
<dbReference type="RefSeq" id="XP_025549901.1">
    <property type="nucleotide sequence ID" value="XM_025695475.1"/>
</dbReference>
<dbReference type="AlphaFoldDB" id="A0A395HSE8"/>
<dbReference type="Pfam" id="PF11326">
    <property type="entry name" value="PANTS-like"/>
    <property type="match status" value="1"/>
</dbReference>
<dbReference type="OrthoDB" id="2017405at2759"/>
<evidence type="ECO:0000313" key="2">
    <source>
        <dbReference type="EMBL" id="RAL10747.1"/>
    </source>
</evidence>
<dbReference type="VEuPathDB" id="FungiDB:BO97DRAFT_406742"/>
<dbReference type="EMBL" id="KZ824293">
    <property type="protein sequence ID" value="RAL10747.1"/>
    <property type="molecule type" value="Genomic_DNA"/>
</dbReference>
<feature type="region of interest" description="Disordered" evidence="1">
    <location>
        <begin position="1"/>
        <end position="108"/>
    </location>
</feature>
<evidence type="ECO:0000256" key="1">
    <source>
        <dbReference type="SAM" id="MobiDB-lite"/>
    </source>
</evidence>
<organism evidence="2 3">
    <name type="scientific">Aspergillus homomorphus (strain CBS 101889)</name>
    <dbReference type="NCBI Taxonomy" id="1450537"/>
    <lineage>
        <taxon>Eukaryota</taxon>
        <taxon>Fungi</taxon>
        <taxon>Dikarya</taxon>
        <taxon>Ascomycota</taxon>
        <taxon>Pezizomycotina</taxon>
        <taxon>Eurotiomycetes</taxon>
        <taxon>Eurotiomycetidae</taxon>
        <taxon>Eurotiales</taxon>
        <taxon>Aspergillaceae</taxon>
        <taxon>Aspergillus</taxon>
        <taxon>Aspergillus subgen. Circumdati</taxon>
    </lineage>
</organism>
<dbReference type="PANTHER" id="PTHR28052">
    <property type="entry name" value="UPF0545 PROTEIN C22ORF39"/>
    <property type="match status" value="1"/>
</dbReference>
<name>A0A395HSE8_ASPHC</name>
<dbReference type="Proteomes" id="UP000248961">
    <property type="component" value="Unassembled WGS sequence"/>
</dbReference>
<gene>
    <name evidence="2" type="ORF">BO97DRAFT_406742</name>
</gene>
<proteinExistence type="predicted"/>
<reference evidence="2 3" key="1">
    <citation type="submission" date="2018-02" db="EMBL/GenBank/DDBJ databases">
        <title>The genomes of Aspergillus section Nigri reveals drivers in fungal speciation.</title>
        <authorList>
            <consortium name="DOE Joint Genome Institute"/>
            <person name="Vesth T.C."/>
            <person name="Nybo J."/>
            <person name="Theobald S."/>
            <person name="Brandl J."/>
            <person name="Frisvad J.C."/>
            <person name="Nielsen K.F."/>
            <person name="Lyhne E.K."/>
            <person name="Kogle M.E."/>
            <person name="Kuo A."/>
            <person name="Riley R."/>
            <person name="Clum A."/>
            <person name="Nolan M."/>
            <person name="Lipzen A."/>
            <person name="Salamov A."/>
            <person name="Henrissat B."/>
            <person name="Wiebenga A."/>
            <person name="De vries R.P."/>
            <person name="Grigoriev I.V."/>
            <person name="Mortensen U.H."/>
            <person name="Andersen M.R."/>
            <person name="Baker S.E."/>
        </authorList>
    </citation>
    <scope>NUCLEOTIDE SEQUENCE [LARGE SCALE GENOMIC DNA]</scope>
    <source>
        <strain evidence="2 3">CBS 101889</strain>
    </source>
</reference>
<evidence type="ECO:0000313" key="3">
    <source>
        <dbReference type="Proteomes" id="UP000248961"/>
    </source>
</evidence>
<feature type="compositionally biased region" description="Polar residues" evidence="1">
    <location>
        <begin position="70"/>
        <end position="97"/>
    </location>
</feature>
<accession>A0A395HSE8</accession>